<dbReference type="Gene3D" id="3.50.50.60">
    <property type="entry name" value="FAD/NAD(P)-binding domain"/>
    <property type="match status" value="1"/>
</dbReference>
<comment type="caution">
    <text evidence="1">The sequence shown here is derived from an EMBL/GenBank/DDBJ whole genome shotgun (WGS) entry which is preliminary data.</text>
</comment>
<keyword evidence="2" id="KW-1185">Reference proteome</keyword>
<dbReference type="AlphaFoldDB" id="A0A2S7K523"/>
<sequence length="61" mass="6741">MHRERDYEMGCYVIIGVGQAGAQGAASLRQAGYDGEIVMLGAEPVRPYQPRRFQRPSSKAN</sequence>
<dbReference type="Proteomes" id="UP000239504">
    <property type="component" value="Unassembled WGS sequence"/>
</dbReference>
<evidence type="ECO:0000313" key="1">
    <source>
        <dbReference type="EMBL" id="PQA87603.1"/>
    </source>
</evidence>
<name>A0A2S7K523_9PROT</name>
<evidence type="ECO:0008006" key="3">
    <source>
        <dbReference type="Google" id="ProtNLM"/>
    </source>
</evidence>
<accession>A0A2S7K523</accession>
<dbReference type="EMBL" id="PJCH01000006">
    <property type="protein sequence ID" value="PQA87603.1"/>
    <property type="molecule type" value="Genomic_DNA"/>
</dbReference>
<evidence type="ECO:0000313" key="2">
    <source>
        <dbReference type="Proteomes" id="UP000239504"/>
    </source>
</evidence>
<dbReference type="InterPro" id="IPR036188">
    <property type="entry name" value="FAD/NAD-bd_sf"/>
</dbReference>
<proteinExistence type="predicted"/>
<protein>
    <recommendedName>
        <fullName evidence="3">FAD/NAD(P)-binding domain-containing protein</fullName>
    </recommendedName>
</protein>
<reference evidence="1 2" key="1">
    <citation type="submission" date="2017-12" db="EMBL/GenBank/DDBJ databases">
        <authorList>
            <person name="Hurst M.R.H."/>
        </authorList>
    </citation>
    <scope>NUCLEOTIDE SEQUENCE [LARGE SCALE GENOMIC DNA]</scope>
    <source>
        <strain evidence="1 2">SY-3-19</strain>
    </source>
</reference>
<organism evidence="1 2">
    <name type="scientific">Hyphococcus luteus</name>
    <dbReference type="NCBI Taxonomy" id="2058213"/>
    <lineage>
        <taxon>Bacteria</taxon>
        <taxon>Pseudomonadati</taxon>
        <taxon>Pseudomonadota</taxon>
        <taxon>Alphaproteobacteria</taxon>
        <taxon>Parvularculales</taxon>
        <taxon>Parvularculaceae</taxon>
        <taxon>Hyphococcus</taxon>
    </lineage>
</organism>
<gene>
    <name evidence="1" type="ORF">CW354_11015</name>
</gene>
<dbReference type="SUPFAM" id="SSF51905">
    <property type="entry name" value="FAD/NAD(P)-binding domain"/>
    <property type="match status" value="1"/>
</dbReference>